<reference evidence="3" key="1">
    <citation type="submission" date="2014-03" db="EMBL/GenBank/DDBJ databases">
        <authorList>
            <person name="Aksoy S."/>
            <person name="Warren W."/>
            <person name="Wilson R.K."/>
        </authorList>
    </citation>
    <scope>NUCLEOTIDE SEQUENCE [LARGE SCALE GENOMIC DNA]</scope>
    <source>
        <strain evidence="3">IAEA</strain>
    </source>
</reference>
<name>A0A1A9W2Q0_9MUSC</name>
<keyword evidence="3" id="KW-1185">Reference proteome</keyword>
<evidence type="ECO:0000313" key="2">
    <source>
        <dbReference type="EnsemblMetazoa" id="GBRI004173-PA"/>
    </source>
</evidence>
<keyword evidence="1" id="KW-0812">Transmembrane</keyword>
<dbReference type="EnsemblMetazoa" id="GBRI004173-RA">
    <property type="protein sequence ID" value="GBRI004173-PA"/>
    <property type="gene ID" value="GBRI004173"/>
</dbReference>
<evidence type="ECO:0000313" key="3">
    <source>
        <dbReference type="Proteomes" id="UP000091820"/>
    </source>
</evidence>
<sequence>MTSRLMQRQHRQKSSYVICGMNASYGALASDVLCVAFSFALKLDIDFRCLAVSVIFRIFIIGFLYWSPNGGALRDRFGIFDSTHKTFCVTPQMSTANLFPVYSNRYTSTFYLNKYSGSQ</sequence>
<feature type="transmembrane region" description="Helical" evidence="1">
    <location>
        <begin position="45"/>
        <end position="66"/>
    </location>
</feature>
<dbReference type="VEuPathDB" id="VectorBase:GBRI004173"/>
<proteinExistence type="predicted"/>
<dbReference type="Proteomes" id="UP000091820">
    <property type="component" value="Unassembled WGS sequence"/>
</dbReference>
<evidence type="ECO:0000256" key="1">
    <source>
        <dbReference type="SAM" id="Phobius"/>
    </source>
</evidence>
<feature type="transmembrane region" description="Helical" evidence="1">
    <location>
        <begin position="16"/>
        <end position="39"/>
    </location>
</feature>
<organism evidence="2 3">
    <name type="scientific">Glossina brevipalpis</name>
    <dbReference type="NCBI Taxonomy" id="37001"/>
    <lineage>
        <taxon>Eukaryota</taxon>
        <taxon>Metazoa</taxon>
        <taxon>Ecdysozoa</taxon>
        <taxon>Arthropoda</taxon>
        <taxon>Hexapoda</taxon>
        <taxon>Insecta</taxon>
        <taxon>Pterygota</taxon>
        <taxon>Neoptera</taxon>
        <taxon>Endopterygota</taxon>
        <taxon>Diptera</taxon>
        <taxon>Brachycera</taxon>
        <taxon>Muscomorpha</taxon>
        <taxon>Hippoboscoidea</taxon>
        <taxon>Glossinidae</taxon>
        <taxon>Glossina</taxon>
    </lineage>
</organism>
<dbReference type="AlphaFoldDB" id="A0A1A9W2Q0"/>
<reference evidence="2" key="2">
    <citation type="submission" date="2020-05" db="UniProtKB">
        <authorList>
            <consortium name="EnsemblMetazoa"/>
        </authorList>
    </citation>
    <scope>IDENTIFICATION</scope>
    <source>
        <strain evidence="2">IAEA</strain>
    </source>
</reference>
<keyword evidence="1" id="KW-0472">Membrane</keyword>
<keyword evidence="1" id="KW-1133">Transmembrane helix</keyword>
<protein>
    <submittedName>
        <fullName evidence="2">Uncharacterized protein</fullName>
    </submittedName>
</protein>
<accession>A0A1A9W2Q0</accession>